<dbReference type="PANTHER" id="PTHR47268">
    <property type="entry name" value="ACYLPHOSPHATASE"/>
    <property type="match status" value="1"/>
</dbReference>
<comment type="catalytic activity">
    <reaction evidence="1 2">
        <text>an acyl phosphate + H2O = a carboxylate + phosphate + H(+)</text>
        <dbReference type="Rhea" id="RHEA:14965"/>
        <dbReference type="ChEBI" id="CHEBI:15377"/>
        <dbReference type="ChEBI" id="CHEBI:15378"/>
        <dbReference type="ChEBI" id="CHEBI:29067"/>
        <dbReference type="ChEBI" id="CHEBI:43474"/>
        <dbReference type="ChEBI" id="CHEBI:59918"/>
        <dbReference type="EC" id="3.6.1.7"/>
    </reaction>
</comment>
<feature type="domain" description="Acylphosphatase-like" evidence="4">
    <location>
        <begin position="4"/>
        <end position="89"/>
    </location>
</feature>
<sequence>MSQRIAFKVHGTVQGVNFRSFTKSRAESYGLTGWVKNSSDGKVIGEAQGDQHSIDKLVQDLNKGPSAAQVTKLDKESIDTKVGESGFQA</sequence>
<organism evidence="5 6">
    <name type="scientific">Xylona heveae (strain CBS 132557 / TC161)</name>
    <dbReference type="NCBI Taxonomy" id="1328760"/>
    <lineage>
        <taxon>Eukaryota</taxon>
        <taxon>Fungi</taxon>
        <taxon>Dikarya</taxon>
        <taxon>Ascomycota</taxon>
        <taxon>Pezizomycotina</taxon>
        <taxon>Xylonomycetes</taxon>
        <taxon>Xylonales</taxon>
        <taxon>Xylonaceae</taxon>
        <taxon>Xylona</taxon>
    </lineage>
</organism>
<feature type="active site" evidence="1">
    <location>
        <position position="37"/>
    </location>
</feature>
<dbReference type="PROSITE" id="PS00150">
    <property type="entry name" value="ACYLPHOSPHATASE_1"/>
    <property type="match status" value="1"/>
</dbReference>
<evidence type="ECO:0000256" key="1">
    <source>
        <dbReference type="PROSITE-ProRule" id="PRU00520"/>
    </source>
</evidence>
<accession>A0A165I4Z5</accession>
<evidence type="ECO:0000313" key="5">
    <source>
        <dbReference type="EMBL" id="KZF24391.1"/>
    </source>
</evidence>
<keyword evidence="1 2" id="KW-0378">Hydrolase</keyword>
<dbReference type="InParanoid" id="A0A165I4Z5"/>
<evidence type="ECO:0000259" key="4">
    <source>
        <dbReference type="PROSITE" id="PS51160"/>
    </source>
</evidence>
<dbReference type="InterPro" id="IPR001792">
    <property type="entry name" value="Acylphosphatase-like_dom"/>
</dbReference>
<feature type="active site" evidence="1">
    <location>
        <position position="19"/>
    </location>
</feature>
<dbReference type="RefSeq" id="XP_018189946.1">
    <property type="nucleotide sequence ID" value="XM_018332132.1"/>
</dbReference>
<dbReference type="PROSITE" id="PS00151">
    <property type="entry name" value="ACYLPHOSPHATASE_2"/>
    <property type="match status" value="1"/>
</dbReference>
<dbReference type="GeneID" id="28897269"/>
<dbReference type="InterPro" id="IPR017968">
    <property type="entry name" value="Acylphosphatase_CS"/>
</dbReference>
<dbReference type="OrthoDB" id="7961613at2759"/>
<dbReference type="Pfam" id="PF00708">
    <property type="entry name" value="Acylphosphatase"/>
    <property type="match status" value="1"/>
</dbReference>
<proteinExistence type="inferred from homology"/>
<dbReference type="OMA" id="VGFRWSM"/>
<dbReference type="EMBL" id="KV407456">
    <property type="protein sequence ID" value="KZF24391.1"/>
    <property type="molecule type" value="Genomic_DNA"/>
</dbReference>
<comment type="similarity">
    <text evidence="3">Belongs to the acylphosphatase family.</text>
</comment>
<dbReference type="Proteomes" id="UP000076632">
    <property type="component" value="Unassembled WGS sequence"/>
</dbReference>
<dbReference type="PROSITE" id="PS51160">
    <property type="entry name" value="ACYLPHOSPHATASE_3"/>
    <property type="match status" value="1"/>
</dbReference>
<evidence type="ECO:0000256" key="2">
    <source>
        <dbReference type="RuleBase" id="RU000553"/>
    </source>
</evidence>
<dbReference type="STRING" id="1328760.A0A165I4Z5"/>
<dbReference type="InterPro" id="IPR020456">
    <property type="entry name" value="Acylphosphatase"/>
</dbReference>
<reference evidence="5 6" key="1">
    <citation type="journal article" date="2016" name="Fungal Biol.">
        <title>The genome of Xylona heveae provides a window into fungal endophytism.</title>
        <authorList>
            <person name="Gazis R."/>
            <person name="Kuo A."/>
            <person name="Riley R."/>
            <person name="LaButti K."/>
            <person name="Lipzen A."/>
            <person name="Lin J."/>
            <person name="Amirebrahimi M."/>
            <person name="Hesse C.N."/>
            <person name="Spatafora J.W."/>
            <person name="Henrissat B."/>
            <person name="Hainaut M."/>
            <person name="Grigoriev I.V."/>
            <person name="Hibbett D.S."/>
        </authorList>
    </citation>
    <scope>NUCLEOTIDE SEQUENCE [LARGE SCALE GENOMIC DNA]</scope>
    <source>
        <strain evidence="5 6">TC161</strain>
    </source>
</reference>
<dbReference type="PRINTS" id="PR00112">
    <property type="entry name" value="ACYLPHPHTASE"/>
</dbReference>
<protein>
    <recommendedName>
        <fullName evidence="1 2">Acylphosphatase</fullName>
        <ecNumber evidence="1 2">3.6.1.7</ecNumber>
    </recommendedName>
</protein>
<evidence type="ECO:0000313" key="6">
    <source>
        <dbReference type="Proteomes" id="UP000076632"/>
    </source>
</evidence>
<keyword evidence="6" id="KW-1185">Reference proteome</keyword>
<name>A0A165I4Z5_XYLHT</name>
<gene>
    <name evidence="5" type="ORF">L228DRAFT_245316</name>
</gene>
<dbReference type="AlphaFoldDB" id="A0A165I4Z5"/>
<dbReference type="InterPro" id="IPR036046">
    <property type="entry name" value="Acylphosphatase-like_dom_sf"/>
</dbReference>
<dbReference type="PANTHER" id="PTHR47268:SF4">
    <property type="entry name" value="ACYLPHOSPHATASE"/>
    <property type="match status" value="1"/>
</dbReference>
<dbReference type="GO" id="GO:0003998">
    <property type="term" value="F:acylphosphatase activity"/>
    <property type="evidence" value="ECO:0007669"/>
    <property type="project" value="UniProtKB-EC"/>
</dbReference>
<dbReference type="SUPFAM" id="SSF54975">
    <property type="entry name" value="Acylphosphatase/BLUF domain-like"/>
    <property type="match status" value="1"/>
</dbReference>
<dbReference type="Gene3D" id="3.30.70.100">
    <property type="match status" value="1"/>
</dbReference>
<evidence type="ECO:0000256" key="3">
    <source>
        <dbReference type="RuleBase" id="RU004168"/>
    </source>
</evidence>
<dbReference type="EC" id="3.6.1.7" evidence="1 2"/>